<feature type="compositionally biased region" description="Low complexity" evidence="1">
    <location>
        <begin position="53"/>
        <end position="67"/>
    </location>
</feature>
<comment type="caution">
    <text evidence="2">The sequence shown here is derived from an EMBL/GenBank/DDBJ whole genome shotgun (WGS) entry which is preliminary data.</text>
</comment>
<reference evidence="2" key="1">
    <citation type="submission" date="2021-03" db="EMBL/GenBank/DDBJ databases">
        <title>Comparative genomics and phylogenomic investigation of the class Geoglossomycetes provide insights into ecological specialization and systematics.</title>
        <authorList>
            <person name="Melie T."/>
            <person name="Pirro S."/>
            <person name="Miller A.N."/>
            <person name="Quandt A."/>
        </authorList>
    </citation>
    <scope>NUCLEOTIDE SEQUENCE</scope>
    <source>
        <strain evidence="2">CAQ_001_2017</strain>
    </source>
</reference>
<dbReference type="AlphaFoldDB" id="A0A9P8IGN0"/>
<accession>A0A9P8IGN0</accession>
<feature type="compositionally biased region" description="Pro residues" evidence="1">
    <location>
        <begin position="68"/>
        <end position="91"/>
    </location>
</feature>
<dbReference type="Proteomes" id="UP000750711">
    <property type="component" value="Unassembled WGS sequence"/>
</dbReference>
<dbReference type="EMBL" id="JAGHQM010002695">
    <property type="protein sequence ID" value="KAH0548249.1"/>
    <property type="molecule type" value="Genomic_DNA"/>
</dbReference>
<gene>
    <name evidence="2" type="ORF">GP486_008043</name>
</gene>
<feature type="compositionally biased region" description="Low complexity" evidence="1">
    <location>
        <begin position="288"/>
        <end position="305"/>
    </location>
</feature>
<feature type="region of interest" description="Disordered" evidence="1">
    <location>
        <begin position="267"/>
        <end position="325"/>
    </location>
</feature>
<name>A0A9P8IGN0_9PEZI</name>
<evidence type="ECO:0000313" key="2">
    <source>
        <dbReference type="EMBL" id="KAH0548249.1"/>
    </source>
</evidence>
<dbReference type="SUPFAM" id="SSF57903">
    <property type="entry name" value="FYVE/PHD zinc finger"/>
    <property type="match status" value="1"/>
</dbReference>
<keyword evidence="3" id="KW-1185">Reference proteome</keyword>
<organism evidence="2 3">
    <name type="scientific">Trichoglossum hirsutum</name>
    <dbReference type="NCBI Taxonomy" id="265104"/>
    <lineage>
        <taxon>Eukaryota</taxon>
        <taxon>Fungi</taxon>
        <taxon>Dikarya</taxon>
        <taxon>Ascomycota</taxon>
        <taxon>Pezizomycotina</taxon>
        <taxon>Geoglossomycetes</taxon>
        <taxon>Geoglossales</taxon>
        <taxon>Geoglossaceae</taxon>
        <taxon>Trichoglossum</taxon>
    </lineage>
</organism>
<evidence type="ECO:0000313" key="3">
    <source>
        <dbReference type="Proteomes" id="UP000750711"/>
    </source>
</evidence>
<dbReference type="InterPro" id="IPR011011">
    <property type="entry name" value="Znf_FYVE_PHD"/>
</dbReference>
<feature type="region of interest" description="Disordered" evidence="1">
    <location>
        <begin position="1"/>
        <end position="109"/>
    </location>
</feature>
<proteinExistence type="predicted"/>
<protein>
    <submittedName>
        <fullName evidence="2">Uncharacterized protein</fullName>
    </submittedName>
</protein>
<feature type="region of interest" description="Disordered" evidence="1">
    <location>
        <begin position="184"/>
        <end position="209"/>
    </location>
</feature>
<feature type="compositionally biased region" description="Low complexity" evidence="1">
    <location>
        <begin position="1"/>
        <end position="14"/>
    </location>
</feature>
<evidence type="ECO:0000256" key="1">
    <source>
        <dbReference type="SAM" id="MobiDB-lite"/>
    </source>
</evidence>
<sequence>MSSSAPGGSAPGGSDNPDGKRKGLGKYVTRVKTILRSDKKRQSVSGTSAISVPSPLASPTAATAPEPSAKPTPSAPPVDTTPPPAQPPKTTVPPKATAVPSGVTRDPLNQEKAKALFQKYGLNLEPDEWPLSSRKPGERVEKPIRMRIHRTCHRCQNTFGCEKTCVKCGHNRCKKCPRYPPKKLLPKGKDKEKGAAALGPDGKPKQKQKYQLTMPSRTGGQDRVRKVIRQRVHRKCHKCDVEFHRGEKLCVGCGHIRCKRCPRDPPKLKKYPDGYPGDAEPEPEQRAADPVAVAVTSAAPSAPESRLMTARNRPKRIKPPPDPEVVKSVVEKLESMKLGTQTLPPEGSGA</sequence>